<protein>
    <submittedName>
        <fullName evidence="2">Uncharacterized protein</fullName>
    </submittedName>
</protein>
<comment type="caution">
    <text evidence="2">The sequence shown here is derived from an EMBL/GenBank/DDBJ whole genome shotgun (WGS) entry which is preliminary data.</text>
</comment>
<organism evidence="2 3">
    <name type="scientific">Toxoplasma gondii TgCatPRC2</name>
    <dbReference type="NCBI Taxonomy" id="1130821"/>
    <lineage>
        <taxon>Eukaryota</taxon>
        <taxon>Sar</taxon>
        <taxon>Alveolata</taxon>
        <taxon>Apicomplexa</taxon>
        <taxon>Conoidasida</taxon>
        <taxon>Coccidia</taxon>
        <taxon>Eucoccidiorida</taxon>
        <taxon>Eimeriorina</taxon>
        <taxon>Sarcocystidae</taxon>
        <taxon>Toxoplasma</taxon>
    </lineage>
</organism>
<evidence type="ECO:0000256" key="1">
    <source>
        <dbReference type="SAM" id="MobiDB-lite"/>
    </source>
</evidence>
<dbReference type="EMBL" id="AHZP02001822">
    <property type="protein sequence ID" value="KYK66032.1"/>
    <property type="molecule type" value="Genomic_DNA"/>
</dbReference>
<feature type="compositionally biased region" description="Basic and acidic residues" evidence="1">
    <location>
        <begin position="79"/>
        <end position="91"/>
    </location>
</feature>
<feature type="compositionally biased region" description="Basic and acidic residues" evidence="1">
    <location>
        <begin position="55"/>
        <end position="70"/>
    </location>
</feature>
<feature type="compositionally biased region" description="Basic and acidic residues" evidence="1">
    <location>
        <begin position="100"/>
        <end position="110"/>
    </location>
</feature>
<dbReference type="Proteomes" id="UP000075225">
    <property type="component" value="Unassembled WGS sequence"/>
</dbReference>
<proteinExistence type="predicted"/>
<evidence type="ECO:0000313" key="2">
    <source>
        <dbReference type="EMBL" id="KYK66032.1"/>
    </source>
</evidence>
<evidence type="ECO:0000313" key="3">
    <source>
        <dbReference type="Proteomes" id="UP000075225"/>
    </source>
</evidence>
<sequence>MPGRTQRGVLITDTATEAFDVSTEDLCPSGGLYSNKNLSASSSAKGGSGIGYEVDETRARRGLGGDRREAQSLPGRTAEVTRTERGAKSADWKGGNWGNEGKHEKDDCRGTAKQKWTKKQTEQPPACAEQSDWLWPVDRGNFVDSRRGSVWKKKREAHSRVKRGKTSKKRSRVAEEAVKRTPLFLRHYTKTRADKQTRPQ</sequence>
<gene>
    <name evidence="2" type="ORF">TGPRC2_240940</name>
</gene>
<feature type="compositionally biased region" description="Low complexity" evidence="1">
    <location>
        <begin position="32"/>
        <end position="45"/>
    </location>
</feature>
<reference evidence="3" key="1">
    <citation type="submission" date="2016-03" db="EMBL/GenBank/DDBJ databases">
        <authorList>
            <person name="Sibley D."/>
            <person name="Venepally P."/>
            <person name="Karamycheva S."/>
            <person name="Hadjithomas M."/>
            <person name="Khan A."/>
            <person name="Brunk B."/>
            <person name="Roos D."/>
            <person name="Caler E."/>
            <person name="Lorenzi H."/>
        </authorList>
    </citation>
    <scope>NUCLEOTIDE SEQUENCE [LARGE SCALE GENOMIC DNA]</scope>
    <source>
        <strain evidence="3">TgCatPRC2</strain>
    </source>
</reference>
<dbReference type="AlphaFoldDB" id="A0A151H9P6"/>
<feature type="region of interest" description="Disordered" evidence="1">
    <location>
        <begin position="154"/>
        <end position="176"/>
    </location>
</feature>
<dbReference type="VEuPathDB" id="ToxoDB:TGPRC2_240940"/>
<feature type="region of interest" description="Disordered" evidence="1">
    <location>
        <begin position="30"/>
        <end position="132"/>
    </location>
</feature>
<accession>A0A151H9P6</accession>
<feature type="compositionally biased region" description="Basic residues" evidence="1">
    <location>
        <begin position="154"/>
        <end position="171"/>
    </location>
</feature>
<name>A0A151H9P6_TOXGO</name>